<dbReference type="PANTHER" id="PTHR43876:SF7">
    <property type="entry name" value="UBIQUINONE BIOSYNTHESIS MONOOXYGENASE COQ6, MITOCHONDRIAL"/>
    <property type="match status" value="1"/>
</dbReference>
<dbReference type="GO" id="GO:0004497">
    <property type="term" value="F:monooxygenase activity"/>
    <property type="evidence" value="ECO:0007669"/>
    <property type="project" value="UniProtKB-KW"/>
</dbReference>
<dbReference type="FunFam" id="3.50.50.60:FF:000021">
    <property type="entry name" value="Ubiquinone biosynthesis monooxygenase COQ6"/>
    <property type="match status" value="1"/>
</dbReference>
<accession>A0A8J2Z0A8</accession>
<evidence type="ECO:0000256" key="4">
    <source>
        <dbReference type="ARBA" id="ARBA00022630"/>
    </source>
</evidence>
<evidence type="ECO:0000256" key="5">
    <source>
        <dbReference type="ARBA" id="ARBA00022827"/>
    </source>
</evidence>
<gene>
    <name evidence="9" type="ORF">GCM10011611_65040</name>
</gene>
<comment type="caution">
    <text evidence="9">The sequence shown here is derived from an EMBL/GenBank/DDBJ whole genome shotgun (WGS) entry which is preliminary data.</text>
</comment>
<evidence type="ECO:0000313" key="10">
    <source>
        <dbReference type="Proteomes" id="UP000646365"/>
    </source>
</evidence>
<evidence type="ECO:0000256" key="1">
    <source>
        <dbReference type="ARBA" id="ARBA00001974"/>
    </source>
</evidence>
<feature type="domain" description="FAD-binding" evidence="8">
    <location>
        <begin position="7"/>
        <end position="321"/>
    </location>
</feature>
<proteinExistence type="inferred from homology"/>
<dbReference type="Proteomes" id="UP000646365">
    <property type="component" value="Unassembled WGS sequence"/>
</dbReference>
<dbReference type="InterPro" id="IPR018168">
    <property type="entry name" value="Ubi_Hdrlase_CS"/>
</dbReference>
<dbReference type="SUPFAM" id="SSF51905">
    <property type="entry name" value="FAD/NAD(P)-binding domain"/>
    <property type="match status" value="1"/>
</dbReference>
<evidence type="ECO:0000313" key="9">
    <source>
        <dbReference type="EMBL" id="GGF49606.1"/>
    </source>
</evidence>
<reference evidence="9" key="1">
    <citation type="journal article" date="2014" name="Int. J. Syst. Evol. Microbiol.">
        <title>Complete genome sequence of Corynebacterium casei LMG S-19264T (=DSM 44701T), isolated from a smear-ripened cheese.</title>
        <authorList>
            <consortium name="US DOE Joint Genome Institute (JGI-PGF)"/>
            <person name="Walter F."/>
            <person name="Albersmeier A."/>
            <person name="Kalinowski J."/>
            <person name="Ruckert C."/>
        </authorList>
    </citation>
    <scope>NUCLEOTIDE SEQUENCE</scope>
    <source>
        <strain evidence="9">CGMCC 1.15725</strain>
    </source>
</reference>
<keyword evidence="7" id="KW-0503">Monooxygenase</keyword>
<dbReference type="PRINTS" id="PR00420">
    <property type="entry name" value="RNGMNOXGNASE"/>
</dbReference>
<sequence length="410" mass="43938">MDTQLTADIVVVGGGLSGLPFAIAAASAGLRIIVVDRERPSVMLEEPFDGRTSAIAYGSSQVLAGIGVWDLVAGEAEPILDIRVADQGSSLFLHYDHRDLGDEPLGFIVENRALRRALFQRLADLPDLVHLTPAAVDRVEATRAGVVAYLTDGRAIKARLAVAADGKNSRLREQAGIKPLGWHYPQHAITGTVIHEVPHSGVAVEHFLPAGPFAILPMTDDAEGRHRSSIVWTERATVAPAMMALDEAGFTAELADRFGPYLGAVAPAGPRWSYPLGVLYAERMVGERLALLGEAAHVIHPIAGQGLNLGIRDAAALAELVVDACRLGLDPGAATVLERYQRWRRVDTVTLAAVTDGLNRLFSNRVAPVKLVRDVGLALVDKAPPLKKLFMRHAMGVLGDLPRLVKGERL</sequence>
<dbReference type="GO" id="GO:0071949">
    <property type="term" value="F:FAD binding"/>
    <property type="evidence" value="ECO:0007669"/>
    <property type="project" value="InterPro"/>
</dbReference>
<reference evidence="9" key="2">
    <citation type="submission" date="2020-09" db="EMBL/GenBank/DDBJ databases">
        <authorList>
            <person name="Sun Q."/>
            <person name="Zhou Y."/>
        </authorList>
    </citation>
    <scope>NUCLEOTIDE SEQUENCE</scope>
    <source>
        <strain evidence="9">CGMCC 1.15725</strain>
    </source>
</reference>
<keyword evidence="6" id="KW-0560">Oxidoreductase</keyword>
<dbReference type="GO" id="GO:0006744">
    <property type="term" value="P:ubiquinone biosynthetic process"/>
    <property type="evidence" value="ECO:0007669"/>
    <property type="project" value="UniProtKB-UniPathway"/>
</dbReference>
<dbReference type="Pfam" id="PF01494">
    <property type="entry name" value="FAD_binding_3"/>
    <property type="match status" value="1"/>
</dbReference>
<dbReference type="PANTHER" id="PTHR43876">
    <property type="entry name" value="UBIQUINONE BIOSYNTHESIS MONOOXYGENASE COQ6, MITOCHONDRIAL"/>
    <property type="match status" value="1"/>
</dbReference>
<keyword evidence="5" id="KW-0274">FAD</keyword>
<dbReference type="UniPathway" id="UPA00232"/>
<comment type="similarity">
    <text evidence="3">Belongs to the UbiH/COQ6 family.</text>
</comment>
<evidence type="ECO:0000256" key="7">
    <source>
        <dbReference type="ARBA" id="ARBA00023033"/>
    </source>
</evidence>
<evidence type="ECO:0000256" key="6">
    <source>
        <dbReference type="ARBA" id="ARBA00023002"/>
    </source>
</evidence>
<evidence type="ECO:0000256" key="2">
    <source>
        <dbReference type="ARBA" id="ARBA00004749"/>
    </source>
</evidence>
<dbReference type="NCBIfam" id="TIGR01988">
    <property type="entry name" value="Ubi-OHases"/>
    <property type="match status" value="1"/>
</dbReference>
<keyword evidence="10" id="KW-1185">Reference proteome</keyword>
<dbReference type="InterPro" id="IPR051205">
    <property type="entry name" value="UbiH/COQ6_monooxygenase"/>
</dbReference>
<keyword evidence="4" id="KW-0285">Flavoprotein</keyword>
<dbReference type="Gene3D" id="3.50.50.60">
    <property type="entry name" value="FAD/NAD(P)-binding domain"/>
    <property type="match status" value="2"/>
</dbReference>
<dbReference type="PROSITE" id="PS01304">
    <property type="entry name" value="UBIH"/>
    <property type="match status" value="1"/>
</dbReference>
<dbReference type="RefSeq" id="WP_189052377.1">
    <property type="nucleotide sequence ID" value="NZ_BMJQ01000030.1"/>
</dbReference>
<evidence type="ECO:0000256" key="3">
    <source>
        <dbReference type="ARBA" id="ARBA00005349"/>
    </source>
</evidence>
<comment type="pathway">
    <text evidence="2">Cofactor biosynthesis; ubiquinone biosynthesis.</text>
</comment>
<name>A0A8J2Z0A8_9PROT</name>
<comment type="cofactor">
    <cofactor evidence="1">
        <name>FAD</name>
        <dbReference type="ChEBI" id="CHEBI:57692"/>
    </cofactor>
</comment>
<protein>
    <submittedName>
        <fullName evidence="9">2-octaprenyl-3-methyl-6-methoxy-1,4-benzoquinol hydroxylase</fullName>
    </submittedName>
</protein>
<dbReference type="EMBL" id="BMJQ01000030">
    <property type="protein sequence ID" value="GGF49606.1"/>
    <property type="molecule type" value="Genomic_DNA"/>
</dbReference>
<organism evidence="9 10">
    <name type="scientific">Aliidongia dinghuensis</name>
    <dbReference type="NCBI Taxonomy" id="1867774"/>
    <lineage>
        <taxon>Bacteria</taxon>
        <taxon>Pseudomonadati</taxon>
        <taxon>Pseudomonadota</taxon>
        <taxon>Alphaproteobacteria</taxon>
        <taxon>Rhodospirillales</taxon>
        <taxon>Dongiaceae</taxon>
        <taxon>Aliidongia</taxon>
    </lineage>
</organism>
<dbReference type="GO" id="GO:0110142">
    <property type="term" value="C:ubiquinone biosynthesis complex"/>
    <property type="evidence" value="ECO:0007669"/>
    <property type="project" value="UniProtKB-ARBA"/>
</dbReference>
<dbReference type="AlphaFoldDB" id="A0A8J2Z0A8"/>
<dbReference type="InterPro" id="IPR002938">
    <property type="entry name" value="FAD-bd"/>
</dbReference>
<evidence type="ECO:0000259" key="8">
    <source>
        <dbReference type="Pfam" id="PF01494"/>
    </source>
</evidence>
<dbReference type="InterPro" id="IPR036188">
    <property type="entry name" value="FAD/NAD-bd_sf"/>
</dbReference>
<dbReference type="InterPro" id="IPR010971">
    <property type="entry name" value="UbiH/COQ6"/>
</dbReference>
<dbReference type="GO" id="GO:0016705">
    <property type="term" value="F:oxidoreductase activity, acting on paired donors, with incorporation or reduction of molecular oxygen"/>
    <property type="evidence" value="ECO:0007669"/>
    <property type="project" value="InterPro"/>
</dbReference>